<dbReference type="InterPro" id="IPR006212">
    <property type="entry name" value="Furin_repeat"/>
</dbReference>
<evidence type="ECO:0000256" key="1">
    <source>
        <dbReference type="SAM" id="SignalP"/>
    </source>
</evidence>
<comment type="caution">
    <text evidence="2">The sequence shown here is derived from an EMBL/GenBank/DDBJ whole genome shotgun (WGS) entry which is preliminary data.</text>
</comment>
<protein>
    <recommendedName>
        <fullName evidence="4">Insulin-like growth factor binding protein</fullName>
    </recommendedName>
</protein>
<evidence type="ECO:0000313" key="2">
    <source>
        <dbReference type="EMBL" id="ORY92462.1"/>
    </source>
</evidence>
<dbReference type="STRING" id="106004.A0A1Y2G3E7"/>
<dbReference type="AlphaFoldDB" id="A0A1Y2G3E7"/>
<gene>
    <name evidence="2" type="ORF">BCR35DRAFT_348855</name>
</gene>
<dbReference type="InParanoid" id="A0A1Y2G3E7"/>
<dbReference type="OrthoDB" id="2533337at2759"/>
<dbReference type="Gene3D" id="2.10.220.10">
    <property type="entry name" value="Hormone Receptor, Insulin-like Growth Factor Receptor 1, Chain A, domain 2"/>
    <property type="match status" value="2"/>
</dbReference>
<dbReference type="SMART" id="SM00261">
    <property type="entry name" value="FU"/>
    <property type="match status" value="3"/>
</dbReference>
<feature type="signal peptide" evidence="1">
    <location>
        <begin position="1"/>
        <end position="18"/>
    </location>
</feature>
<organism evidence="2 3">
    <name type="scientific">Leucosporidium creatinivorum</name>
    <dbReference type="NCBI Taxonomy" id="106004"/>
    <lineage>
        <taxon>Eukaryota</taxon>
        <taxon>Fungi</taxon>
        <taxon>Dikarya</taxon>
        <taxon>Basidiomycota</taxon>
        <taxon>Pucciniomycotina</taxon>
        <taxon>Microbotryomycetes</taxon>
        <taxon>Leucosporidiales</taxon>
        <taxon>Leucosporidium</taxon>
    </lineage>
</organism>
<dbReference type="Proteomes" id="UP000193467">
    <property type="component" value="Unassembled WGS sequence"/>
</dbReference>
<proteinExistence type="predicted"/>
<sequence length="360" mass="37967">MLQPLVATALLLSASAQALPTTIEERAAGIARTCHTGQYFLTSKCVPCTSTFDDAATCNSAGALTRSTKFLDPTTKRCVSVCPDGFYGKNNVCSPCSGRWLGSSTCTATAATGCRSPRFLTDGKCVTACPAGTFGAETGSRACTPCSKVDFHATTCTATEALSCALRTKLYQGKCLGNCPSKTFASTTPSGLICADCPIHALTCTATEVLTCEEGYVPSGSACVTVSKRYYRIPGVASSAAGNFDFSSTEATTERQCVDFCATHTTPDDSQEFNMVFRLSPLFCTCSDTLNLDGSVRMPGTTSLFDAKFWDFPFGPQVTPCNYDGLNPYGICEVVEYRGDACFVKDTNTPCAADPANLAN</sequence>
<accession>A0A1Y2G3E7</accession>
<name>A0A1Y2G3E7_9BASI</name>
<keyword evidence="3" id="KW-1185">Reference proteome</keyword>
<feature type="chain" id="PRO_5013345133" description="Insulin-like growth factor binding protein" evidence="1">
    <location>
        <begin position="19"/>
        <end position="360"/>
    </location>
</feature>
<dbReference type="InterPro" id="IPR009030">
    <property type="entry name" value="Growth_fac_rcpt_cys_sf"/>
</dbReference>
<evidence type="ECO:0008006" key="4">
    <source>
        <dbReference type="Google" id="ProtNLM"/>
    </source>
</evidence>
<dbReference type="EMBL" id="MCGR01000001">
    <property type="protein sequence ID" value="ORY92462.1"/>
    <property type="molecule type" value="Genomic_DNA"/>
</dbReference>
<reference evidence="2 3" key="1">
    <citation type="submission" date="2016-07" db="EMBL/GenBank/DDBJ databases">
        <title>Pervasive Adenine N6-methylation of Active Genes in Fungi.</title>
        <authorList>
            <consortium name="DOE Joint Genome Institute"/>
            <person name="Mondo S.J."/>
            <person name="Dannebaum R.O."/>
            <person name="Kuo R.C."/>
            <person name="Labutti K."/>
            <person name="Haridas S."/>
            <person name="Kuo A."/>
            <person name="Salamov A."/>
            <person name="Ahrendt S.R."/>
            <person name="Lipzen A."/>
            <person name="Sullivan W."/>
            <person name="Andreopoulos W.B."/>
            <person name="Clum A."/>
            <person name="Lindquist E."/>
            <person name="Daum C."/>
            <person name="Ramamoorthy G.K."/>
            <person name="Gryganskyi A."/>
            <person name="Culley D."/>
            <person name="Magnuson J.K."/>
            <person name="James T.Y."/>
            <person name="O'Malley M.A."/>
            <person name="Stajich J.E."/>
            <person name="Spatafora J.W."/>
            <person name="Visel A."/>
            <person name="Grigoriev I.V."/>
        </authorList>
    </citation>
    <scope>NUCLEOTIDE SEQUENCE [LARGE SCALE GENOMIC DNA]</scope>
    <source>
        <strain evidence="2 3">62-1032</strain>
    </source>
</reference>
<evidence type="ECO:0000313" key="3">
    <source>
        <dbReference type="Proteomes" id="UP000193467"/>
    </source>
</evidence>
<dbReference type="SUPFAM" id="SSF57184">
    <property type="entry name" value="Growth factor receptor domain"/>
    <property type="match status" value="2"/>
</dbReference>
<keyword evidence="1" id="KW-0732">Signal</keyword>